<protein>
    <submittedName>
        <fullName evidence="1">Uncharacterized protein</fullName>
    </submittedName>
</protein>
<gene>
    <name evidence="1" type="ORF">NM208_g8659</name>
</gene>
<name>A0ACC1S4L5_9HYPO</name>
<dbReference type="Proteomes" id="UP001148629">
    <property type="component" value="Unassembled WGS sequence"/>
</dbReference>
<evidence type="ECO:0000313" key="2">
    <source>
        <dbReference type="Proteomes" id="UP001148629"/>
    </source>
</evidence>
<organism evidence="1 2">
    <name type="scientific">Fusarium decemcellulare</name>
    <dbReference type="NCBI Taxonomy" id="57161"/>
    <lineage>
        <taxon>Eukaryota</taxon>
        <taxon>Fungi</taxon>
        <taxon>Dikarya</taxon>
        <taxon>Ascomycota</taxon>
        <taxon>Pezizomycotina</taxon>
        <taxon>Sordariomycetes</taxon>
        <taxon>Hypocreomycetidae</taxon>
        <taxon>Hypocreales</taxon>
        <taxon>Nectriaceae</taxon>
        <taxon>Fusarium</taxon>
        <taxon>Fusarium decemcellulare species complex</taxon>
    </lineage>
</organism>
<reference evidence="1" key="1">
    <citation type="submission" date="2022-08" db="EMBL/GenBank/DDBJ databases">
        <title>Genome Sequence of Fusarium decemcellulare.</title>
        <authorList>
            <person name="Buettner E."/>
        </authorList>
    </citation>
    <scope>NUCLEOTIDE SEQUENCE</scope>
    <source>
        <strain evidence="1">Babe19</strain>
    </source>
</reference>
<accession>A0ACC1S4L5</accession>
<proteinExistence type="predicted"/>
<dbReference type="EMBL" id="JANRMS010001009">
    <property type="protein sequence ID" value="KAJ3531935.1"/>
    <property type="molecule type" value="Genomic_DNA"/>
</dbReference>
<comment type="caution">
    <text evidence="1">The sequence shown here is derived from an EMBL/GenBank/DDBJ whole genome shotgun (WGS) entry which is preliminary data.</text>
</comment>
<sequence length="857" mass="96386">MSQRRRSIVPDRGASVTSIREVLNDARGKRFVEESECREFKKRHAEKLDQTGHDPKRGYHRKEGVLNELADRRDEDLEEYHGFLSWACQSYPGLLTCVDVSYQTPLDKALGNRNDEFVDIVLKNTKDIASVLSIKESGGRNCLHHALFTQSPHTKRIIIALKEALPSPTRHTGARQGSHEDAFTQCWRGMTPLRMAVEEDFETPYQNELRRYQEVKVKDMPEEPTTGPLNNSKPSSNREPNIKLARISTNLGPLQADLANKLKDSLLSPMPGRESSSAQKFGVFHLPEVVRLLIEAKEEALLITSGENGLTPFRGRLAYLEDRSHGRGVQSQRRDAEKARSDLIEKDEILRDMRAYIVEKFERKKAIEALYQVGDERVLGFDLSGFSQQSIDANFLDGLRKVLRFEGFLKYVTIPRLTVKNSQGLLPIWRRALEKKYGQNEPEILQDERELNQEDLERDLSNLTRGRGKGLEDMCDIFRWLKEGGVSSVLKLTVFDNGDPPHSDEAIEECVGGLNVRVWNWFKVDLCADVILKSAPNVKHLTLYSSGNNAVLKSWSSRGSLPSLKKLETLQIILIKCLENDTRLNKYKKAFQEEMVKNGSSAKLDWRPGRANQTHNPADPPTGDEINETRWMQAMTNFSDFLQRASESRKDVRPVKIAIIDDGIDHTLDIFQGRIKMGESFHQVAEKIYGRWGAFYVPSGTHGTLMAKLICKICPKVDLYIAQLEVYRGHGGRRSFSAESAAEAINWAVSQKVDIISMSQDGDSDNDSESDTGGRNNDPTRLLKEALNRAGNANIVMFCPSIDEGATNMDKTYPGANKKCIKIGASSNTGARLSWVSADSHFLIPGDSHQGLGDSEG</sequence>
<evidence type="ECO:0000313" key="1">
    <source>
        <dbReference type="EMBL" id="KAJ3531935.1"/>
    </source>
</evidence>
<keyword evidence="2" id="KW-1185">Reference proteome</keyword>